<feature type="binding site" evidence="9">
    <location>
        <position position="139"/>
    </location>
    <ligand>
        <name>3-phosphoshikimate</name>
        <dbReference type="ChEBI" id="CHEBI:145989"/>
    </ligand>
</feature>
<comment type="caution">
    <text evidence="11">The sequence shown here is derived from an EMBL/GenBank/DDBJ whole genome shotgun (WGS) entry which is preliminary data.</text>
</comment>
<dbReference type="PIRSF" id="PIRSF000505">
    <property type="entry name" value="EPSPS"/>
    <property type="match status" value="1"/>
</dbReference>
<dbReference type="InterPro" id="IPR006264">
    <property type="entry name" value="EPSP_synthase"/>
</dbReference>
<dbReference type="PANTHER" id="PTHR21090:SF5">
    <property type="entry name" value="PENTAFUNCTIONAL AROM POLYPEPTIDE"/>
    <property type="match status" value="1"/>
</dbReference>
<feature type="domain" description="Enolpyruvate transferase" evidence="10">
    <location>
        <begin position="1"/>
        <end position="396"/>
    </location>
</feature>
<dbReference type="EMBL" id="AYZE01000005">
    <property type="protein sequence ID" value="KRM92622.1"/>
    <property type="molecule type" value="Genomic_DNA"/>
</dbReference>
<evidence type="ECO:0000256" key="6">
    <source>
        <dbReference type="ARBA" id="ARBA00022679"/>
    </source>
</evidence>
<comment type="subunit">
    <text evidence="9">Monomer.</text>
</comment>
<dbReference type="PROSITE" id="PS00104">
    <property type="entry name" value="EPSP_SYNTHASE_1"/>
    <property type="match status" value="1"/>
</dbReference>
<reference evidence="11 12" key="1">
    <citation type="journal article" date="2015" name="Genome Announc.">
        <title>Expanding the biotechnology potential of lactobacilli through comparative genomics of 213 strains and associated genera.</title>
        <authorList>
            <person name="Sun Z."/>
            <person name="Harris H.M."/>
            <person name="McCann A."/>
            <person name="Guo C."/>
            <person name="Argimon S."/>
            <person name="Zhang W."/>
            <person name="Yang X."/>
            <person name="Jeffery I.B."/>
            <person name="Cooney J.C."/>
            <person name="Kagawa T.F."/>
            <person name="Liu W."/>
            <person name="Song Y."/>
            <person name="Salvetti E."/>
            <person name="Wrobel A."/>
            <person name="Rasinkangas P."/>
            <person name="Parkhill J."/>
            <person name="Rea M.C."/>
            <person name="O'Sullivan O."/>
            <person name="Ritari J."/>
            <person name="Douillard F.P."/>
            <person name="Paul Ross R."/>
            <person name="Yang R."/>
            <person name="Briner A.E."/>
            <person name="Felis G.E."/>
            <person name="de Vos W.M."/>
            <person name="Barrangou R."/>
            <person name="Klaenhammer T.R."/>
            <person name="Caufield P.W."/>
            <person name="Cui Y."/>
            <person name="Zhang H."/>
            <person name="O'Toole P.W."/>
        </authorList>
    </citation>
    <scope>NUCLEOTIDE SEQUENCE [LARGE SCALE GENOMIC DNA]</scope>
    <source>
        <strain evidence="11 12">DSM 21116</strain>
    </source>
</reference>
<keyword evidence="4 9" id="KW-0963">Cytoplasm</keyword>
<evidence type="ECO:0000256" key="7">
    <source>
        <dbReference type="ARBA" id="ARBA00023141"/>
    </source>
</evidence>
<feature type="binding site" evidence="9">
    <location>
        <position position="361"/>
    </location>
    <ligand>
        <name>phosphoenolpyruvate</name>
        <dbReference type="ChEBI" id="CHEBI:58702"/>
    </ligand>
</feature>
<proteinExistence type="inferred from homology"/>
<dbReference type="PANTHER" id="PTHR21090">
    <property type="entry name" value="AROM/DEHYDROQUINATE SYNTHASE"/>
    <property type="match status" value="1"/>
</dbReference>
<keyword evidence="5 9" id="KW-0028">Amino-acid biosynthesis</keyword>
<feature type="active site" description="Proton acceptor" evidence="9">
    <location>
        <position position="286"/>
    </location>
</feature>
<feature type="binding site" evidence="9">
    <location>
        <position position="93"/>
    </location>
    <ligand>
        <name>phosphoenolpyruvate</name>
        <dbReference type="ChEBI" id="CHEBI:58702"/>
    </ligand>
</feature>
<dbReference type="PROSITE" id="PS00885">
    <property type="entry name" value="EPSP_SYNTHASE_2"/>
    <property type="match status" value="1"/>
</dbReference>
<evidence type="ECO:0000259" key="10">
    <source>
        <dbReference type="Pfam" id="PF00275"/>
    </source>
</evidence>
<dbReference type="PATRIC" id="fig|1423729.3.peg.1582"/>
<protein>
    <recommendedName>
        <fullName evidence="9">3-phosphoshikimate 1-carboxyvinyltransferase</fullName>
        <ecNumber evidence="9">2.5.1.19</ecNumber>
    </recommendedName>
    <alternativeName>
        <fullName evidence="9">5-enolpyruvylshikimate-3-phosphate synthase</fullName>
        <shortName evidence="9">EPSP synthase</shortName>
        <shortName evidence="9">EPSPS</shortName>
    </alternativeName>
</protein>
<dbReference type="Gene3D" id="3.65.10.10">
    <property type="entry name" value="Enolpyruvate transferase domain"/>
    <property type="match status" value="2"/>
</dbReference>
<comment type="caution">
    <text evidence="9">Lacks conserved residue(s) required for the propagation of feature annotation.</text>
</comment>
<evidence type="ECO:0000256" key="8">
    <source>
        <dbReference type="ARBA" id="ARBA00044633"/>
    </source>
</evidence>
<comment type="pathway">
    <text evidence="2 9">Metabolic intermediate biosynthesis; chorismate biosynthesis; chorismate from D-erythrose 4-phosphate and phosphoenolpyruvate: step 6/7.</text>
</comment>
<feature type="binding site" evidence="9">
    <location>
        <position position="137"/>
    </location>
    <ligand>
        <name>3-phosphoshikimate</name>
        <dbReference type="ChEBI" id="CHEBI:145989"/>
    </ligand>
</feature>
<name>A0A0R2CLZ1_9LACO</name>
<comment type="subcellular location">
    <subcellularLocation>
        <location evidence="9">Cytoplasm</location>
    </subcellularLocation>
</comment>
<dbReference type="CDD" id="cd01556">
    <property type="entry name" value="EPSP_synthase"/>
    <property type="match status" value="1"/>
</dbReference>
<comment type="similarity">
    <text evidence="3 9">Belongs to the EPSP synthase family.</text>
</comment>
<comment type="catalytic activity">
    <reaction evidence="8">
        <text>3-phosphoshikimate + phosphoenolpyruvate = 5-O-(1-carboxyvinyl)-3-phosphoshikimate + phosphate</text>
        <dbReference type="Rhea" id="RHEA:21256"/>
        <dbReference type="ChEBI" id="CHEBI:43474"/>
        <dbReference type="ChEBI" id="CHEBI:57701"/>
        <dbReference type="ChEBI" id="CHEBI:58702"/>
        <dbReference type="ChEBI" id="CHEBI:145989"/>
        <dbReference type="EC" id="2.5.1.19"/>
    </reaction>
    <physiologicalReaction direction="left-to-right" evidence="8">
        <dbReference type="Rhea" id="RHEA:21257"/>
    </physiologicalReaction>
</comment>
<keyword evidence="6 9" id="KW-0808">Transferase</keyword>
<evidence type="ECO:0000256" key="9">
    <source>
        <dbReference type="HAMAP-Rule" id="MF_00210"/>
    </source>
</evidence>
<feature type="binding site" evidence="9">
    <location>
        <position position="286"/>
    </location>
    <ligand>
        <name>3-phosphoshikimate</name>
        <dbReference type="ChEBI" id="CHEBI:145989"/>
    </ligand>
</feature>
<evidence type="ECO:0000256" key="1">
    <source>
        <dbReference type="ARBA" id="ARBA00002174"/>
    </source>
</evidence>
<dbReference type="STRING" id="1423729.FC80_GL001559"/>
<dbReference type="InterPro" id="IPR036968">
    <property type="entry name" value="Enolpyruvate_Tfrase_sf"/>
</dbReference>
<sequence length="404" mass="43952">MIGAISEGKTRINHFLWSEDCKTTMNVLQQLGVFFEKNDSELIVHGVGFEGLKNPVKPLEMGNSGTTTRLLMGLLGGTNFSSILKGDSSLSKRPMDRVAKPLSKMGIKIEVTKEGTLPAVVKGGKVKGTTINLQIASAQVKSAVIFAALQANTETTIVEKLPTRNHTELMLQQFGAKIVTEKNQKTIHVEPTSKLSGQVVNIPGDISSAAFFIVAATIIPNSKITLRDVSLNPTRTGILNILKKMNADIKVRYKENQGESYGDIEVKSSKLNAIEVKEEDIPSLIDELPLVALLAACAKGTSVIKGAAELRVKETDRIATVTEELSKLGVDIKELSDGMIIKGMREWEIKNNQLNSHGDHRIGMMLAIAALRTTNNLYLKNANAIAISYPSFFSDLKTVLNEKV</sequence>
<evidence type="ECO:0000313" key="12">
    <source>
        <dbReference type="Proteomes" id="UP000051131"/>
    </source>
</evidence>
<dbReference type="FunFam" id="3.65.10.10:FF:000006">
    <property type="entry name" value="3-phosphoshikimate 1-carboxyvinyltransferase"/>
    <property type="match status" value="1"/>
</dbReference>
<dbReference type="EC" id="2.5.1.19" evidence="9"/>
<dbReference type="Pfam" id="PF00275">
    <property type="entry name" value="EPSP_synthase"/>
    <property type="match status" value="1"/>
</dbReference>
<dbReference type="GO" id="GO:0005737">
    <property type="term" value="C:cytoplasm"/>
    <property type="evidence" value="ECO:0007669"/>
    <property type="project" value="UniProtKB-SubCell"/>
</dbReference>
<dbReference type="GO" id="GO:0003866">
    <property type="term" value="F:3-phosphoshikimate 1-carboxyvinyltransferase activity"/>
    <property type="evidence" value="ECO:0007669"/>
    <property type="project" value="UniProtKB-UniRule"/>
</dbReference>
<dbReference type="FunFam" id="3.65.10.10:FF:000005">
    <property type="entry name" value="3-phosphoshikimate 1-carboxyvinyltransferase"/>
    <property type="match status" value="1"/>
</dbReference>
<gene>
    <name evidence="9" type="primary">aroA</name>
    <name evidence="11" type="ORF">FC80_GL001559</name>
</gene>
<keyword evidence="12" id="KW-1185">Reference proteome</keyword>
<dbReference type="SUPFAM" id="SSF55205">
    <property type="entry name" value="EPT/RTPC-like"/>
    <property type="match status" value="1"/>
</dbReference>
<comment type="function">
    <text evidence="1 9">Catalyzes the transfer of the enolpyruvyl moiety of phosphoenolpyruvate (PEP) to the 5-hydroxyl of shikimate-3-phosphate (S3P) to produce enolpyruvyl shikimate-3-phosphate and inorganic phosphate.</text>
</comment>
<dbReference type="NCBIfam" id="TIGR01356">
    <property type="entry name" value="aroA"/>
    <property type="match status" value="1"/>
</dbReference>
<dbReference type="InterPro" id="IPR013792">
    <property type="entry name" value="RNA3'P_cycl/enolpyr_Trfase_a/b"/>
</dbReference>
<dbReference type="AlphaFoldDB" id="A0A0R2CLZ1"/>
<dbReference type="GO" id="GO:0009423">
    <property type="term" value="P:chorismate biosynthetic process"/>
    <property type="evidence" value="ECO:0007669"/>
    <property type="project" value="UniProtKB-UniRule"/>
</dbReference>
<evidence type="ECO:0000256" key="2">
    <source>
        <dbReference type="ARBA" id="ARBA00004811"/>
    </source>
</evidence>
<dbReference type="UniPathway" id="UPA00053">
    <property type="reaction ID" value="UER00089"/>
</dbReference>
<accession>A0A0R2CLZ1</accession>
<feature type="binding site" evidence="9">
    <location>
        <position position="139"/>
    </location>
    <ligand>
        <name>phosphoenolpyruvate</name>
        <dbReference type="ChEBI" id="CHEBI:58702"/>
    </ligand>
</feature>
<dbReference type="HAMAP" id="MF_00210">
    <property type="entry name" value="EPSP_synth"/>
    <property type="match status" value="1"/>
</dbReference>
<organism evidence="11 12">
    <name type="scientific">Liquorilactobacillus cacaonum DSM 21116</name>
    <dbReference type="NCBI Taxonomy" id="1423729"/>
    <lineage>
        <taxon>Bacteria</taxon>
        <taxon>Bacillati</taxon>
        <taxon>Bacillota</taxon>
        <taxon>Bacilli</taxon>
        <taxon>Lactobacillales</taxon>
        <taxon>Lactobacillaceae</taxon>
        <taxon>Liquorilactobacillus</taxon>
    </lineage>
</organism>
<dbReference type="InterPro" id="IPR023193">
    <property type="entry name" value="EPSP_synthase_CS"/>
</dbReference>
<evidence type="ECO:0000256" key="4">
    <source>
        <dbReference type="ARBA" id="ARBA00022490"/>
    </source>
</evidence>
<feature type="binding site" evidence="9">
    <location>
        <position position="313"/>
    </location>
    <ligand>
        <name>3-phosphoshikimate</name>
        <dbReference type="ChEBI" id="CHEBI:145989"/>
    </ligand>
</feature>
<evidence type="ECO:0000256" key="3">
    <source>
        <dbReference type="ARBA" id="ARBA00009948"/>
    </source>
</evidence>
<feature type="binding site" evidence="9">
    <location>
        <position position="317"/>
    </location>
    <ligand>
        <name>phosphoenolpyruvate</name>
        <dbReference type="ChEBI" id="CHEBI:58702"/>
    </ligand>
</feature>
<feature type="binding site" evidence="9">
    <location>
        <position position="65"/>
    </location>
    <ligand>
        <name>phosphoenolpyruvate</name>
        <dbReference type="ChEBI" id="CHEBI:58702"/>
    </ligand>
</feature>
<dbReference type="GO" id="GO:0009073">
    <property type="term" value="P:aromatic amino acid family biosynthetic process"/>
    <property type="evidence" value="ECO:0007669"/>
    <property type="project" value="UniProtKB-KW"/>
</dbReference>
<dbReference type="InterPro" id="IPR001986">
    <property type="entry name" value="Enolpyruvate_Tfrase_dom"/>
</dbReference>
<evidence type="ECO:0000313" key="11">
    <source>
        <dbReference type="EMBL" id="KRM92622.1"/>
    </source>
</evidence>
<evidence type="ECO:0000256" key="5">
    <source>
        <dbReference type="ARBA" id="ARBA00022605"/>
    </source>
</evidence>
<dbReference type="GO" id="GO:0008652">
    <property type="term" value="P:amino acid biosynthetic process"/>
    <property type="evidence" value="ECO:0007669"/>
    <property type="project" value="UniProtKB-KW"/>
</dbReference>
<keyword evidence="7 9" id="KW-0057">Aromatic amino acid biosynthesis</keyword>
<dbReference type="Proteomes" id="UP000051131">
    <property type="component" value="Unassembled WGS sequence"/>
</dbReference>